<proteinExistence type="predicted"/>
<keyword evidence="1" id="KW-0472">Membrane</keyword>
<dbReference type="AlphaFoldDB" id="A0A517SET5"/>
<protein>
    <submittedName>
        <fullName evidence="2">Uncharacterized protein</fullName>
    </submittedName>
</protein>
<evidence type="ECO:0000256" key="1">
    <source>
        <dbReference type="SAM" id="Phobius"/>
    </source>
</evidence>
<organism evidence="2 3">
    <name type="scientific">Caulifigura coniformis</name>
    <dbReference type="NCBI Taxonomy" id="2527983"/>
    <lineage>
        <taxon>Bacteria</taxon>
        <taxon>Pseudomonadati</taxon>
        <taxon>Planctomycetota</taxon>
        <taxon>Planctomycetia</taxon>
        <taxon>Planctomycetales</taxon>
        <taxon>Planctomycetaceae</taxon>
        <taxon>Caulifigura</taxon>
    </lineage>
</organism>
<keyword evidence="1" id="KW-0812">Transmembrane</keyword>
<feature type="transmembrane region" description="Helical" evidence="1">
    <location>
        <begin position="37"/>
        <end position="58"/>
    </location>
</feature>
<dbReference type="Proteomes" id="UP000315700">
    <property type="component" value="Chromosome"/>
</dbReference>
<reference evidence="2 3" key="1">
    <citation type="submission" date="2019-02" db="EMBL/GenBank/DDBJ databases">
        <title>Deep-cultivation of Planctomycetes and their phenomic and genomic characterization uncovers novel biology.</title>
        <authorList>
            <person name="Wiegand S."/>
            <person name="Jogler M."/>
            <person name="Boedeker C."/>
            <person name="Pinto D."/>
            <person name="Vollmers J."/>
            <person name="Rivas-Marin E."/>
            <person name="Kohn T."/>
            <person name="Peeters S.H."/>
            <person name="Heuer A."/>
            <person name="Rast P."/>
            <person name="Oberbeckmann S."/>
            <person name="Bunk B."/>
            <person name="Jeske O."/>
            <person name="Meyerdierks A."/>
            <person name="Storesund J.E."/>
            <person name="Kallscheuer N."/>
            <person name="Luecker S."/>
            <person name="Lage O.M."/>
            <person name="Pohl T."/>
            <person name="Merkel B.J."/>
            <person name="Hornburger P."/>
            <person name="Mueller R.-W."/>
            <person name="Bruemmer F."/>
            <person name="Labrenz M."/>
            <person name="Spormann A.M."/>
            <person name="Op den Camp H."/>
            <person name="Overmann J."/>
            <person name="Amann R."/>
            <person name="Jetten M.S.M."/>
            <person name="Mascher T."/>
            <person name="Medema M.H."/>
            <person name="Devos D.P."/>
            <person name="Kaster A.-K."/>
            <person name="Ovreas L."/>
            <person name="Rohde M."/>
            <person name="Galperin M.Y."/>
            <person name="Jogler C."/>
        </authorList>
    </citation>
    <scope>NUCLEOTIDE SEQUENCE [LARGE SCALE GENOMIC DNA]</scope>
    <source>
        <strain evidence="2 3">Pan44</strain>
    </source>
</reference>
<dbReference type="EMBL" id="CP036271">
    <property type="protein sequence ID" value="QDT54644.1"/>
    <property type="molecule type" value="Genomic_DNA"/>
</dbReference>
<dbReference type="RefSeq" id="WP_145030483.1">
    <property type="nucleotide sequence ID" value="NZ_CP036271.1"/>
</dbReference>
<dbReference type="KEGG" id="ccos:Pan44_26790"/>
<evidence type="ECO:0000313" key="2">
    <source>
        <dbReference type="EMBL" id="QDT54644.1"/>
    </source>
</evidence>
<feature type="transmembrane region" description="Helical" evidence="1">
    <location>
        <begin position="7"/>
        <end position="25"/>
    </location>
</feature>
<evidence type="ECO:0000313" key="3">
    <source>
        <dbReference type="Proteomes" id="UP000315700"/>
    </source>
</evidence>
<accession>A0A517SET5</accession>
<sequence>MIVVFNSFQAVALFSAMPFLIGWLSQQTFPGCKVAGFVATIVYIISFVLLVACVARSLDRAGSR</sequence>
<keyword evidence="3" id="KW-1185">Reference proteome</keyword>
<gene>
    <name evidence="2" type="ORF">Pan44_26790</name>
</gene>
<keyword evidence="1" id="KW-1133">Transmembrane helix</keyword>
<dbReference type="InParanoid" id="A0A517SET5"/>
<name>A0A517SET5_9PLAN</name>